<keyword evidence="9" id="KW-0378">Hydrolase</keyword>
<dbReference type="FunCoup" id="G4TEA9">
    <property type="interactions" value="59"/>
</dbReference>
<keyword evidence="19" id="KW-1185">Reference proteome</keyword>
<evidence type="ECO:0000256" key="11">
    <source>
        <dbReference type="ARBA" id="ARBA00022968"/>
    </source>
</evidence>
<dbReference type="PANTHER" id="PTHR47175">
    <property type="entry name" value="LIPASE ATG15-RELATED"/>
    <property type="match status" value="1"/>
</dbReference>
<evidence type="ECO:0000256" key="3">
    <source>
        <dbReference type="ARBA" id="ARBA00004343"/>
    </source>
</evidence>
<organism evidence="18 19">
    <name type="scientific">Serendipita indica (strain DSM 11827)</name>
    <name type="common">Root endophyte fungus</name>
    <name type="synonym">Piriformospora indica</name>
    <dbReference type="NCBI Taxonomy" id="1109443"/>
    <lineage>
        <taxon>Eukaryota</taxon>
        <taxon>Fungi</taxon>
        <taxon>Dikarya</taxon>
        <taxon>Basidiomycota</taxon>
        <taxon>Agaricomycotina</taxon>
        <taxon>Agaricomycetes</taxon>
        <taxon>Sebacinales</taxon>
        <taxon>Serendipitaceae</taxon>
        <taxon>Serendipita</taxon>
    </lineage>
</organism>
<dbReference type="InParanoid" id="G4TEA9"/>
<dbReference type="GO" id="GO:0032585">
    <property type="term" value="C:multivesicular body membrane"/>
    <property type="evidence" value="ECO:0007669"/>
    <property type="project" value="UniProtKB-SubCell"/>
</dbReference>
<accession>G4TEA9</accession>
<dbReference type="GO" id="GO:0004620">
    <property type="term" value="F:phospholipase activity"/>
    <property type="evidence" value="ECO:0007669"/>
    <property type="project" value="TreeGrafter"/>
</dbReference>
<dbReference type="InterPro" id="IPR050805">
    <property type="entry name" value="ATG15_Lipase"/>
</dbReference>
<comment type="subunit">
    <text evidence="5">Binds to both phosphatidylinositol (PI) and phosphatidylinositol 3,5-bisphosphate (PIP2).</text>
</comment>
<dbReference type="STRING" id="1109443.G4TEA9"/>
<keyword evidence="10" id="KW-0442">Lipid degradation</keyword>
<evidence type="ECO:0000313" key="18">
    <source>
        <dbReference type="EMBL" id="CCA69652.1"/>
    </source>
</evidence>
<dbReference type="GO" id="GO:0046461">
    <property type="term" value="P:neutral lipid catabolic process"/>
    <property type="evidence" value="ECO:0007669"/>
    <property type="project" value="TreeGrafter"/>
</dbReference>
<sequence>MPSLAKYLALLWPLSRINQTPISTPPHSSLSFRHQHAFIASPDLPRALSSAATPPQILFNDHLVVPDLQTQAIRELTEDYTAAGREPHHLKSHRQKIHRLRHPEKLQEARLRALRSSQTAALDWDEVDIEMPDVTDRLTVLELAKLTGNAYAIPDSRGWYDTGGKWNKSEPFGWEESENGFRGNIFVSEDNSTVVLSIKGTSLVGQGPTAGRDKLNDNRLFSCCCARVSHSWAFSTVCDCYSGSWACTQSCLEQSLQDDDLYYNIGINLYNNLTYMYPQSTIWIVGHSLGGGLSGLLGATFGAPTVTFEALGDRLPAQRLHLPSPPVPEGVSAEEAFSLHPITHIYHTADPVPHGACTGVRSLCAKGGYALEARCHLGRTIVYDTITKFKWSQALIHHPIAVMIGKILAEDWDADGLAVPEAIPQTECVDCHKWDYLDD</sequence>
<proteinExistence type="inferred from homology"/>
<dbReference type="OrthoDB" id="58570at2759"/>
<evidence type="ECO:0000256" key="10">
    <source>
        <dbReference type="ARBA" id="ARBA00022963"/>
    </source>
</evidence>
<comment type="subcellular location">
    <subcellularLocation>
        <location evidence="3">Endosome</location>
        <location evidence="3">Multivesicular body membrane</location>
        <topology evidence="3">Single-pass type II membrane protein</topology>
    </subcellularLocation>
    <subcellularLocation>
        <location evidence="2">Prevacuolar compartment membrane</location>
        <topology evidence="2">Single-pass type II membrane protein</topology>
    </subcellularLocation>
</comment>
<evidence type="ECO:0000313" key="19">
    <source>
        <dbReference type="Proteomes" id="UP000007148"/>
    </source>
</evidence>
<dbReference type="SUPFAM" id="SSF53474">
    <property type="entry name" value="alpha/beta-Hydrolases"/>
    <property type="match status" value="1"/>
</dbReference>
<evidence type="ECO:0000256" key="5">
    <source>
        <dbReference type="ARBA" id="ARBA00011137"/>
    </source>
</evidence>
<keyword evidence="14" id="KW-0443">Lipid metabolism</keyword>
<evidence type="ECO:0000256" key="8">
    <source>
        <dbReference type="ARBA" id="ARBA00022753"/>
    </source>
</evidence>
<evidence type="ECO:0000256" key="4">
    <source>
        <dbReference type="ARBA" id="ARBA00010701"/>
    </source>
</evidence>
<evidence type="ECO:0000256" key="15">
    <source>
        <dbReference type="ARBA" id="ARBA00023136"/>
    </source>
</evidence>
<dbReference type="eggNOG" id="KOG4540">
    <property type="taxonomic scope" value="Eukaryota"/>
</dbReference>
<dbReference type="PANTHER" id="PTHR47175:SF2">
    <property type="entry name" value="LIPASE ATG15-RELATED"/>
    <property type="match status" value="1"/>
</dbReference>
<dbReference type="OMA" id="LESKCHT"/>
<evidence type="ECO:0000256" key="6">
    <source>
        <dbReference type="ARBA" id="ARBA00013279"/>
    </source>
</evidence>
<dbReference type="GO" id="GO:0005775">
    <property type="term" value="C:vacuolar lumen"/>
    <property type="evidence" value="ECO:0007669"/>
    <property type="project" value="TreeGrafter"/>
</dbReference>
<evidence type="ECO:0000256" key="13">
    <source>
        <dbReference type="ARBA" id="ARBA00023006"/>
    </source>
</evidence>
<name>G4TEA9_SERID</name>
<comment type="catalytic activity">
    <reaction evidence="1">
        <text>a triacylglycerol + H2O = a diacylglycerol + a fatty acid + H(+)</text>
        <dbReference type="Rhea" id="RHEA:12044"/>
        <dbReference type="ChEBI" id="CHEBI:15377"/>
        <dbReference type="ChEBI" id="CHEBI:15378"/>
        <dbReference type="ChEBI" id="CHEBI:17855"/>
        <dbReference type="ChEBI" id="CHEBI:18035"/>
        <dbReference type="ChEBI" id="CHEBI:28868"/>
        <dbReference type="EC" id="3.1.1.3"/>
    </reaction>
</comment>
<dbReference type="GO" id="GO:0004806">
    <property type="term" value="F:triacylglycerol lipase activity"/>
    <property type="evidence" value="ECO:0007669"/>
    <property type="project" value="UniProtKB-EC"/>
</dbReference>
<dbReference type="GO" id="GO:0006660">
    <property type="term" value="P:phosphatidylserine catabolic process"/>
    <property type="evidence" value="ECO:0007669"/>
    <property type="project" value="TreeGrafter"/>
</dbReference>
<dbReference type="GO" id="GO:0034727">
    <property type="term" value="P:piecemeal microautophagy of the nucleus"/>
    <property type="evidence" value="ECO:0007669"/>
    <property type="project" value="TreeGrafter"/>
</dbReference>
<reference evidence="18 19" key="1">
    <citation type="journal article" date="2011" name="PLoS Pathog.">
        <title>Endophytic Life Strategies Decoded by Genome and Transcriptome Analyses of the Mutualistic Root Symbiont Piriformospora indica.</title>
        <authorList>
            <person name="Zuccaro A."/>
            <person name="Lahrmann U."/>
            <person name="Guldener U."/>
            <person name="Langen G."/>
            <person name="Pfiffi S."/>
            <person name="Biedenkopf D."/>
            <person name="Wong P."/>
            <person name="Samans B."/>
            <person name="Grimm C."/>
            <person name="Basiewicz M."/>
            <person name="Murat C."/>
            <person name="Martin F."/>
            <person name="Kogel K.H."/>
        </authorList>
    </citation>
    <scope>NUCLEOTIDE SEQUENCE [LARGE SCALE GENOMIC DNA]</scope>
    <source>
        <strain evidence="18 19">DSM 11827</strain>
    </source>
</reference>
<dbReference type="AlphaFoldDB" id="G4TEA9"/>
<comment type="similarity">
    <text evidence="4">Belongs to the AB hydrolase superfamily. Lipase family.</text>
</comment>
<evidence type="ECO:0000256" key="1">
    <source>
        <dbReference type="ARBA" id="ARBA00001024"/>
    </source>
</evidence>
<dbReference type="Proteomes" id="UP000007148">
    <property type="component" value="Unassembled WGS sequence"/>
</dbReference>
<dbReference type="GO" id="GO:0034496">
    <property type="term" value="P:multivesicular body membrane disassembly"/>
    <property type="evidence" value="ECO:0007669"/>
    <property type="project" value="TreeGrafter"/>
</dbReference>
<evidence type="ECO:0000256" key="14">
    <source>
        <dbReference type="ARBA" id="ARBA00023098"/>
    </source>
</evidence>
<keyword evidence="13" id="KW-0072">Autophagy</keyword>
<evidence type="ECO:0000256" key="2">
    <source>
        <dbReference type="ARBA" id="ARBA00004270"/>
    </source>
</evidence>
<evidence type="ECO:0000256" key="12">
    <source>
        <dbReference type="ARBA" id="ARBA00022989"/>
    </source>
</evidence>
<keyword evidence="15" id="KW-0472">Membrane</keyword>
<keyword evidence="8" id="KW-0967">Endosome</keyword>
<keyword evidence="16" id="KW-0325">Glycoprotein</keyword>
<keyword evidence="7" id="KW-0812">Transmembrane</keyword>
<comment type="caution">
    <text evidence="18">The sequence shown here is derived from an EMBL/GenBank/DDBJ whole genome shotgun (WGS) entry which is preliminary data.</text>
</comment>
<dbReference type="EMBL" id="CAFZ01000060">
    <property type="protein sequence ID" value="CCA69652.1"/>
    <property type="molecule type" value="Genomic_DNA"/>
</dbReference>
<dbReference type="Pfam" id="PF26363">
    <property type="entry name" value="Phospholipase-like"/>
    <property type="match status" value="1"/>
</dbReference>
<evidence type="ECO:0000256" key="9">
    <source>
        <dbReference type="ARBA" id="ARBA00022801"/>
    </source>
</evidence>
<evidence type="ECO:0000256" key="17">
    <source>
        <dbReference type="ARBA" id="ARBA00029828"/>
    </source>
</evidence>
<evidence type="ECO:0000256" key="16">
    <source>
        <dbReference type="ARBA" id="ARBA00023180"/>
    </source>
</evidence>
<keyword evidence="12" id="KW-1133">Transmembrane helix</keyword>
<gene>
    <name evidence="18" type="ORF">PIIN_03591</name>
</gene>
<dbReference type="Gene3D" id="3.40.50.1820">
    <property type="entry name" value="alpha/beta hydrolase"/>
    <property type="match status" value="1"/>
</dbReference>
<dbReference type="EC" id="3.1.1.3" evidence="6"/>
<evidence type="ECO:0000256" key="7">
    <source>
        <dbReference type="ARBA" id="ARBA00022692"/>
    </source>
</evidence>
<dbReference type="HOGENOM" id="CLU_028295_1_1_1"/>
<protein>
    <recommendedName>
        <fullName evidence="6">triacylglycerol lipase</fullName>
        <ecNumber evidence="6">3.1.1.3</ecNumber>
    </recommendedName>
    <alternativeName>
        <fullName evidence="17">Autophagy-related protein 15</fullName>
    </alternativeName>
</protein>
<keyword evidence="11" id="KW-0735">Signal-anchor</keyword>
<dbReference type="InterPro" id="IPR029058">
    <property type="entry name" value="AB_hydrolase_fold"/>
</dbReference>